<feature type="transmembrane region" description="Helical" evidence="1">
    <location>
        <begin position="62"/>
        <end position="84"/>
    </location>
</feature>
<feature type="transmembrane region" description="Helical" evidence="1">
    <location>
        <begin position="91"/>
        <end position="111"/>
    </location>
</feature>
<keyword evidence="3" id="KW-1185">Reference proteome</keyword>
<dbReference type="AlphaFoldDB" id="A0A1X7AA11"/>
<gene>
    <name evidence="2" type="ORF">ROJ8625_03978</name>
</gene>
<proteinExistence type="predicted"/>
<keyword evidence="1" id="KW-0472">Membrane</keyword>
<dbReference type="EMBL" id="FWFK01000009">
    <property type="protein sequence ID" value="SLN73749.1"/>
    <property type="molecule type" value="Genomic_DNA"/>
</dbReference>
<reference evidence="2 3" key="1">
    <citation type="submission" date="2017-03" db="EMBL/GenBank/DDBJ databases">
        <authorList>
            <person name="Afonso C.L."/>
            <person name="Miller P.J."/>
            <person name="Scott M.A."/>
            <person name="Spackman E."/>
            <person name="Goraichik I."/>
            <person name="Dimitrov K.M."/>
            <person name="Suarez D.L."/>
            <person name="Swayne D.E."/>
        </authorList>
    </citation>
    <scope>NUCLEOTIDE SEQUENCE [LARGE SCALE GENOMIC DNA]</scope>
    <source>
        <strain evidence="2 3">CECT 8625</strain>
    </source>
</reference>
<sequence length="158" mass="17464">MLAHKGVFPATAAILAVVAGGWTTDLVTYYGARGFREHPRVLKALSHPFAQRLTRRFVGRPLLLTAIFRFIPGARFVAPVLIATATPIRSATYIPVTLMAAVVWGTLMVTIGDKIGGIVSDVWGYVWSPRLPALVAIAALLFYCLKVMWRYWRAPDRP</sequence>
<name>A0A1X7AA11_9RHOB</name>
<feature type="transmembrane region" description="Helical" evidence="1">
    <location>
        <begin position="131"/>
        <end position="149"/>
    </location>
</feature>
<dbReference type="Proteomes" id="UP000193570">
    <property type="component" value="Unassembled WGS sequence"/>
</dbReference>
<protein>
    <submittedName>
        <fullName evidence="2">SNARE associated Golgi protein</fullName>
    </submittedName>
</protein>
<keyword evidence="1" id="KW-1133">Transmembrane helix</keyword>
<keyword evidence="1" id="KW-0812">Transmembrane</keyword>
<dbReference type="OrthoDB" id="948134at2"/>
<organism evidence="2 3">
    <name type="scientific">Roseivivax jejudonensis</name>
    <dbReference type="NCBI Taxonomy" id="1529041"/>
    <lineage>
        <taxon>Bacteria</taxon>
        <taxon>Pseudomonadati</taxon>
        <taxon>Pseudomonadota</taxon>
        <taxon>Alphaproteobacteria</taxon>
        <taxon>Rhodobacterales</taxon>
        <taxon>Roseobacteraceae</taxon>
        <taxon>Roseivivax</taxon>
    </lineage>
</organism>
<evidence type="ECO:0000256" key="1">
    <source>
        <dbReference type="SAM" id="Phobius"/>
    </source>
</evidence>
<evidence type="ECO:0000313" key="2">
    <source>
        <dbReference type="EMBL" id="SLN73749.1"/>
    </source>
</evidence>
<evidence type="ECO:0000313" key="3">
    <source>
        <dbReference type="Proteomes" id="UP000193570"/>
    </source>
</evidence>
<accession>A0A1X7AA11</accession>